<dbReference type="Proteomes" id="UP001054837">
    <property type="component" value="Unassembled WGS sequence"/>
</dbReference>
<name>A0AAV4VUG4_9ARAC</name>
<accession>A0AAV4VUG4</accession>
<keyword evidence="2" id="KW-1185">Reference proteome</keyword>
<protein>
    <submittedName>
        <fullName evidence="1">Uncharacterized protein</fullName>
    </submittedName>
</protein>
<evidence type="ECO:0000313" key="2">
    <source>
        <dbReference type="Proteomes" id="UP001054837"/>
    </source>
</evidence>
<evidence type="ECO:0000313" key="1">
    <source>
        <dbReference type="EMBL" id="GIY72975.1"/>
    </source>
</evidence>
<proteinExistence type="predicted"/>
<dbReference type="AlphaFoldDB" id="A0AAV4VUG4"/>
<gene>
    <name evidence="1" type="ORF">CDAR_124341</name>
</gene>
<dbReference type="EMBL" id="BPLQ01013534">
    <property type="protein sequence ID" value="GIY72975.1"/>
    <property type="molecule type" value="Genomic_DNA"/>
</dbReference>
<sequence>MQQFQVSNQSTCFETVFQEDTLVEDRLLDVLILSIIPPLLTNCITVIDFDEDQIEGVVKENESHCRSRDVGTTIRSSG</sequence>
<reference evidence="1 2" key="1">
    <citation type="submission" date="2021-06" db="EMBL/GenBank/DDBJ databases">
        <title>Caerostris darwini draft genome.</title>
        <authorList>
            <person name="Kono N."/>
            <person name="Arakawa K."/>
        </authorList>
    </citation>
    <scope>NUCLEOTIDE SEQUENCE [LARGE SCALE GENOMIC DNA]</scope>
</reference>
<comment type="caution">
    <text evidence="1">The sequence shown here is derived from an EMBL/GenBank/DDBJ whole genome shotgun (WGS) entry which is preliminary data.</text>
</comment>
<organism evidence="1 2">
    <name type="scientific">Caerostris darwini</name>
    <dbReference type="NCBI Taxonomy" id="1538125"/>
    <lineage>
        <taxon>Eukaryota</taxon>
        <taxon>Metazoa</taxon>
        <taxon>Ecdysozoa</taxon>
        <taxon>Arthropoda</taxon>
        <taxon>Chelicerata</taxon>
        <taxon>Arachnida</taxon>
        <taxon>Araneae</taxon>
        <taxon>Araneomorphae</taxon>
        <taxon>Entelegynae</taxon>
        <taxon>Araneoidea</taxon>
        <taxon>Araneidae</taxon>
        <taxon>Caerostris</taxon>
    </lineage>
</organism>